<sequence>MCGQNDTDLRFQLKPCLGHCFACLCLIFPESLITYLKQKKNEALCSSPKKLLPRIGLQLLHFHYCCKGGWKRQRQEPVPLTSDHE</sequence>
<accession>A0A151NN34</accession>
<dbReference type="Proteomes" id="UP000050525">
    <property type="component" value="Unassembled WGS sequence"/>
</dbReference>
<reference evidence="1 2" key="1">
    <citation type="journal article" date="2012" name="Genome Biol.">
        <title>Sequencing three crocodilian genomes to illuminate the evolution of archosaurs and amniotes.</title>
        <authorList>
            <person name="St John J.A."/>
            <person name="Braun E.L."/>
            <person name="Isberg S.R."/>
            <person name="Miles L.G."/>
            <person name="Chong A.Y."/>
            <person name="Gongora J."/>
            <person name="Dalzell P."/>
            <person name="Moran C."/>
            <person name="Bed'hom B."/>
            <person name="Abzhanov A."/>
            <person name="Burgess S.C."/>
            <person name="Cooksey A.M."/>
            <person name="Castoe T.A."/>
            <person name="Crawford N.G."/>
            <person name="Densmore L.D."/>
            <person name="Drew J.C."/>
            <person name="Edwards S.V."/>
            <person name="Faircloth B.C."/>
            <person name="Fujita M.K."/>
            <person name="Greenwold M.J."/>
            <person name="Hoffmann F.G."/>
            <person name="Howard J.M."/>
            <person name="Iguchi T."/>
            <person name="Janes D.E."/>
            <person name="Khan S.Y."/>
            <person name="Kohno S."/>
            <person name="de Koning A.J."/>
            <person name="Lance S.L."/>
            <person name="McCarthy F.M."/>
            <person name="McCormack J.E."/>
            <person name="Merchant M.E."/>
            <person name="Peterson D.G."/>
            <person name="Pollock D.D."/>
            <person name="Pourmand N."/>
            <person name="Raney B.J."/>
            <person name="Roessler K.A."/>
            <person name="Sanford J.R."/>
            <person name="Sawyer R.H."/>
            <person name="Schmidt C.J."/>
            <person name="Triplett E.W."/>
            <person name="Tuberville T.D."/>
            <person name="Venegas-Anaya M."/>
            <person name="Howard J.T."/>
            <person name="Jarvis E.D."/>
            <person name="Guillette L.J.Jr."/>
            <person name="Glenn T.C."/>
            <person name="Green R.E."/>
            <person name="Ray D.A."/>
        </authorList>
    </citation>
    <scope>NUCLEOTIDE SEQUENCE [LARGE SCALE GENOMIC DNA]</scope>
    <source>
        <strain evidence="1">KSC_2009_1</strain>
    </source>
</reference>
<name>A0A151NN34_ALLMI</name>
<keyword evidence="2" id="KW-1185">Reference proteome</keyword>
<evidence type="ECO:0000313" key="1">
    <source>
        <dbReference type="EMBL" id="KYO38256.1"/>
    </source>
</evidence>
<dbReference type="EMBL" id="AKHW03002524">
    <property type="protein sequence ID" value="KYO38256.1"/>
    <property type="molecule type" value="Genomic_DNA"/>
</dbReference>
<comment type="caution">
    <text evidence="1">The sequence shown here is derived from an EMBL/GenBank/DDBJ whole genome shotgun (WGS) entry which is preliminary data.</text>
</comment>
<proteinExistence type="predicted"/>
<gene>
    <name evidence="1" type="ORF">Y1Q_0015531</name>
</gene>
<evidence type="ECO:0000313" key="2">
    <source>
        <dbReference type="Proteomes" id="UP000050525"/>
    </source>
</evidence>
<protein>
    <submittedName>
        <fullName evidence="1">Uncharacterized protein</fullName>
    </submittedName>
</protein>
<organism evidence="1 2">
    <name type="scientific">Alligator mississippiensis</name>
    <name type="common">American alligator</name>
    <dbReference type="NCBI Taxonomy" id="8496"/>
    <lineage>
        <taxon>Eukaryota</taxon>
        <taxon>Metazoa</taxon>
        <taxon>Chordata</taxon>
        <taxon>Craniata</taxon>
        <taxon>Vertebrata</taxon>
        <taxon>Euteleostomi</taxon>
        <taxon>Archelosauria</taxon>
        <taxon>Archosauria</taxon>
        <taxon>Crocodylia</taxon>
        <taxon>Alligatoridae</taxon>
        <taxon>Alligatorinae</taxon>
        <taxon>Alligator</taxon>
    </lineage>
</organism>
<dbReference type="AlphaFoldDB" id="A0A151NN34"/>